<dbReference type="OMA" id="GHCYEND"/>
<feature type="domain" description="Ig-like" evidence="2">
    <location>
        <begin position="259"/>
        <end position="334"/>
    </location>
</feature>
<evidence type="ECO:0000313" key="4">
    <source>
        <dbReference type="Proteomes" id="UP000694380"/>
    </source>
</evidence>
<evidence type="ECO:0000259" key="2">
    <source>
        <dbReference type="PROSITE" id="PS50835"/>
    </source>
</evidence>
<dbReference type="InterPro" id="IPR007110">
    <property type="entry name" value="Ig-like_dom"/>
</dbReference>
<dbReference type="SUPFAM" id="SSF48726">
    <property type="entry name" value="Immunoglobulin"/>
    <property type="match status" value="3"/>
</dbReference>
<dbReference type="AlphaFoldDB" id="A0A8C3IRP7"/>
<dbReference type="InterPro" id="IPR050380">
    <property type="entry name" value="Immune_Resp_Modulators"/>
</dbReference>
<dbReference type="InterPro" id="IPR013783">
    <property type="entry name" value="Ig-like_fold"/>
</dbReference>
<dbReference type="Proteomes" id="UP000694380">
    <property type="component" value="Unplaced"/>
</dbReference>
<accession>A0A8C3IRP7</accession>
<dbReference type="InterPro" id="IPR036179">
    <property type="entry name" value="Ig-like_dom_sf"/>
</dbReference>
<dbReference type="InterPro" id="IPR003006">
    <property type="entry name" value="Ig/MHC_CS"/>
</dbReference>
<dbReference type="PROSITE" id="PS00290">
    <property type="entry name" value="IG_MHC"/>
    <property type="match status" value="2"/>
</dbReference>
<dbReference type="SMART" id="SM00407">
    <property type="entry name" value="IGc1"/>
    <property type="match status" value="3"/>
</dbReference>
<reference evidence="3" key="2">
    <citation type="submission" date="2025-09" db="UniProtKB">
        <authorList>
            <consortium name="Ensembl"/>
        </authorList>
    </citation>
    <scope>IDENTIFICATION</scope>
</reference>
<dbReference type="InterPro" id="IPR003597">
    <property type="entry name" value="Ig_C1-set"/>
</dbReference>
<keyword evidence="4" id="KW-1185">Reference proteome</keyword>
<dbReference type="GeneTree" id="ENSGT00940000163076"/>
<sequence>STESQLELVCLLLSFKPGKADMKWLVNGKESSPPTPAFSSAMGTDGFYMGQSRMNVTKQSWEKGDVYTCQVTHPGVGTELSMHNTSKCLGEGLRPCMAGRGGGELLRNQETGTVGGWEEKEIQCSLEPNIYLTKPSYEDFIKNSGHVTCLVLGYDLAASNITWKVDGQVSSAAKTEPLKTNSNGTTSLVSSHPVSLAQWGQGTKFTCNSQLNPPSRTLAEPRPSAQGCIAGIISISPVKLSFSTLINFHLHGFPTIPFSLTLICEASGFYPEEISISWLKNNSPELKSSYNNGPVSGSGTFSAYSILKVDKSGGAVNYTCVVHHPAMKEPKSVVEKVTLGK</sequence>
<protein>
    <recommendedName>
        <fullName evidence="2">Ig-like domain-containing protein</fullName>
    </recommendedName>
</protein>
<feature type="domain" description="Ig-like" evidence="2">
    <location>
        <begin position="1"/>
        <end position="81"/>
    </location>
</feature>
<dbReference type="PROSITE" id="PS50835">
    <property type="entry name" value="IG_LIKE"/>
    <property type="match status" value="3"/>
</dbReference>
<proteinExistence type="predicted"/>
<dbReference type="Pfam" id="PF07654">
    <property type="entry name" value="C1-set"/>
    <property type="match status" value="3"/>
</dbReference>
<evidence type="ECO:0000256" key="1">
    <source>
        <dbReference type="ARBA" id="ARBA00023319"/>
    </source>
</evidence>
<dbReference type="Gene3D" id="2.60.40.10">
    <property type="entry name" value="Immunoglobulins"/>
    <property type="match status" value="3"/>
</dbReference>
<dbReference type="PANTHER" id="PTHR23411">
    <property type="entry name" value="TAPASIN"/>
    <property type="match status" value="1"/>
</dbReference>
<organism evidence="3 4">
    <name type="scientific">Chrysemys picta bellii</name>
    <name type="common">Western painted turtle</name>
    <name type="synonym">Emys bellii</name>
    <dbReference type="NCBI Taxonomy" id="8478"/>
    <lineage>
        <taxon>Eukaryota</taxon>
        <taxon>Metazoa</taxon>
        <taxon>Chordata</taxon>
        <taxon>Craniata</taxon>
        <taxon>Vertebrata</taxon>
        <taxon>Euteleostomi</taxon>
        <taxon>Archelosauria</taxon>
        <taxon>Testudinata</taxon>
        <taxon>Testudines</taxon>
        <taxon>Cryptodira</taxon>
        <taxon>Durocryptodira</taxon>
        <taxon>Testudinoidea</taxon>
        <taxon>Emydidae</taxon>
        <taxon>Chrysemys</taxon>
    </lineage>
</organism>
<dbReference type="Ensembl" id="ENSCPBT00000044266.1">
    <property type="protein sequence ID" value="ENSCPBP00000037740.1"/>
    <property type="gene ID" value="ENSCPBG00000026149.1"/>
</dbReference>
<evidence type="ECO:0000313" key="3">
    <source>
        <dbReference type="Ensembl" id="ENSCPBP00000037740.1"/>
    </source>
</evidence>
<name>A0A8C3IRP7_CHRPI</name>
<feature type="domain" description="Ig-like" evidence="2">
    <location>
        <begin position="128"/>
        <end position="219"/>
    </location>
</feature>
<reference evidence="3" key="1">
    <citation type="submission" date="2025-08" db="UniProtKB">
        <authorList>
            <consortium name="Ensembl"/>
        </authorList>
    </citation>
    <scope>IDENTIFICATION</scope>
</reference>
<keyword evidence="1" id="KW-0393">Immunoglobulin domain</keyword>